<reference evidence="1" key="1">
    <citation type="submission" date="2020-01" db="EMBL/GenBank/DDBJ databases">
        <authorList>
            <person name="Mishra B."/>
        </authorList>
    </citation>
    <scope>NUCLEOTIDE SEQUENCE [LARGE SCALE GENOMIC DNA]</scope>
</reference>
<evidence type="ECO:0000313" key="2">
    <source>
        <dbReference type="Proteomes" id="UP000467841"/>
    </source>
</evidence>
<protein>
    <submittedName>
        <fullName evidence="1">Uncharacterized protein</fullName>
    </submittedName>
</protein>
<keyword evidence="2" id="KW-1185">Reference proteome</keyword>
<proteinExistence type="predicted"/>
<organism evidence="1 2">
    <name type="scientific">Microthlaspi erraticum</name>
    <dbReference type="NCBI Taxonomy" id="1685480"/>
    <lineage>
        <taxon>Eukaryota</taxon>
        <taxon>Viridiplantae</taxon>
        <taxon>Streptophyta</taxon>
        <taxon>Embryophyta</taxon>
        <taxon>Tracheophyta</taxon>
        <taxon>Spermatophyta</taxon>
        <taxon>Magnoliopsida</taxon>
        <taxon>eudicotyledons</taxon>
        <taxon>Gunneridae</taxon>
        <taxon>Pentapetalae</taxon>
        <taxon>rosids</taxon>
        <taxon>malvids</taxon>
        <taxon>Brassicales</taxon>
        <taxon>Brassicaceae</taxon>
        <taxon>Coluteocarpeae</taxon>
        <taxon>Microthlaspi</taxon>
    </lineage>
</organism>
<evidence type="ECO:0000313" key="1">
    <source>
        <dbReference type="EMBL" id="CAA7028346.1"/>
    </source>
</evidence>
<dbReference type="EMBL" id="CACVBM020001067">
    <property type="protein sequence ID" value="CAA7028346.1"/>
    <property type="molecule type" value="Genomic_DNA"/>
</dbReference>
<accession>A0A6D2IKZ8</accession>
<sequence length="259" mass="29207">MSSSSSTVILIEPTLFLAISFKATAGKDVKIEACDTHHGILLCVDDRFKGGQRIPDYIVCKPATKQYRIIPNPKTRYFTLATGLMVIQSNPFRYKIVRVSQPNGTREKEDEGGFLQSLLRGDGSLELVSYEGKLGVICSNSRQGYDLWVMSNSFGNSWVNVKDVKITGLEDEIAKPLWFPSNDVVSVNGFCRLGLCNMNNNKSSYLRMTQHLLPHYILRDSCFPFYSNYERVCLNEDRVGRSNKCKQSKAKFHVLLPDG</sequence>
<dbReference type="Proteomes" id="UP000467841">
    <property type="component" value="Unassembled WGS sequence"/>
</dbReference>
<gene>
    <name evidence="1" type="ORF">MERR_LOCUS15581</name>
</gene>
<name>A0A6D2IKZ8_9BRAS</name>
<dbReference type="OrthoDB" id="1845982at2759"/>
<dbReference type="AlphaFoldDB" id="A0A6D2IKZ8"/>
<comment type="caution">
    <text evidence="1">The sequence shown here is derived from an EMBL/GenBank/DDBJ whole genome shotgun (WGS) entry which is preliminary data.</text>
</comment>